<dbReference type="AlphaFoldDB" id="B7K9B5"/>
<dbReference type="STRING" id="65393.PCC7424_0128"/>
<evidence type="ECO:0000313" key="2">
    <source>
        <dbReference type="Proteomes" id="UP000002384"/>
    </source>
</evidence>
<dbReference type="OrthoDB" id="573561at2"/>
<dbReference type="RefSeq" id="WP_012597548.1">
    <property type="nucleotide sequence ID" value="NC_011729.1"/>
</dbReference>
<dbReference type="EMBL" id="CP001291">
    <property type="protein sequence ID" value="ACK68598.1"/>
    <property type="molecule type" value="Genomic_DNA"/>
</dbReference>
<evidence type="ECO:0000313" key="1">
    <source>
        <dbReference type="EMBL" id="ACK68598.1"/>
    </source>
</evidence>
<accession>B7K9B5</accession>
<keyword evidence="2" id="KW-1185">Reference proteome</keyword>
<reference evidence="2" key="1">
    <citation type="journal article" date="2011" name="MBio">
        <title>Novel metabolic attributes of the genus Cyanothece, comprising a group of unicellular nitrogen-fixing Cyanobacteria.</title>
        <authorList>
            <person name="Bandyopadhyay A."/>
            <person name="Elvitigala T."/>
            <person name="Welsh E."/>
            <person name="Stockel J."/>
            <person name="Liberton M."/>
            <person name="Min H."/>
            <person name="Sherman L.A."/>
            <person name="Pakrasi H.B."/>
        </authorList>
    </citation>
    <scope>NUCLEOTIDE SEQUENCE [LARGE SCALE GENOMIC DNA]</scope>
    <source>
        <strain evidence="2">PCC 7424</strain>
    </source>
</reference>
<dbReference type="KEGG" id="cyc:PCC7424_0128"/>
<name>B7K9B5_GLOC7</name>
<gene>
    <name evidence="1" type="ordered locus">PCC7424_0128</name>
</gene>
<dbReference type="HOGENOM" id="CLU_1692572_0_0_3"/>
<protein>
    <submittedName>
        <fullName evidence="1">Uncharacterized protein</fullName>
    </submittedName>
</protein>
<organism evidence="1 2">
    <name type="scientific">Gloeothece citriformis (strain PCC 7424)</name>
    <name type="common">Cyanothece sp. (strain PCC 7424)</name>
    <dbReference type="NCBI Taxonomy" id="65393"/>
    <lineage>
        <taxon>Bacteria</taxon>
        <taxon>Bacillati</taxon>
        <taxon>Cyanobacteriota</taxon>
        <taxon>Cyanophyceae</taxon>
        <taxon>Oscillatoriophycideae</taxon>
        <taxon>Chroococcales</taxon>
        <taxon>Aphanothecaceae</taxon>
        <taxon>Gloeothece</taxon>
        <taxon>Gloeothece citriformis</taxon>
    </lineage>
</organism>
<dbReference type="Proteomes" id="UP000002384">
    <property type="component" value="Chromosome"/>
</dbReference>
<sequence length="155" mass="18342">MTILLDDLGIWRNLGQLIAEPEWQDFSNEALEGLSLFRVRYSGINLLELPLNRFYLRSVYNRISNFVDRRWLRIYPNQESQYIHLPYPEEFRNYQIGRWIQLKRSSYYKGRDEVVCANLSVFIDEFVPNDISKQIQLNQASINAIALAVVNLQNP</sequence>
<proteinExistence type="predicted"/>